<dbReference type="GO" id="GO:0046872">
    <property type="term" value="F:metal ion binding"/>
    <property type="evidence" value="ECO:0007669"/>
    <property type="project" value="UniProtKB-UniRule"/>
</dbReference>
<dbReference type="Proteomes" id="UP000789390">
    <property type="component" value="Unassembled WGS sequence"/>
</dbReference>
<dbReference type="AlphaFoldDB" id="A0A8J2RR13"/>
<keyword evidence="1" id="KW-0645">Protease</keyword>
<sequence>MSAAYNNQLVYVIIFNRLTLLSSARNERGRWGRESDGTCSFDDVCVDMERVFSFSALIFVLMIVSSEVSGFPKLIHRSLEENVGITLNQITEPENVSKAIELDELTIAHKILERVPLIDGHNDLPHVIRLLAESQLASFNLTDLVDKKPWSTDPTSHTDILRLRQGKIGAQFWVAYTSCKTQHNDSPQKAIEQIDLIYRLIDLYADTFQLATTAQEIEDIFALGKIASLIGVEGGHAIGNSLGVLRTFYRLGVRYMTLTHSCPTPWADNSQLDNPGQAPIHDGLSGFGEAIVQEMNRLGMMVDISHVSVSTMEDVLNVSKAPVIFSHSGAFSVCNNTRNVPDHILRRLAKNGGIIMVVFYNEFVACDQSASLYHVVRHIQHIRNVIGVDYIGLGGDFNGVDRVPTDLEDVSKYPNLFAELLRQGWSEKDLEKLAGKNMLRVMRRVEQVKMELFPMEPIEEWIPTEDLQPEHKQCLTEYS</sequence>
<keyword evidence="1" id="KW-0479">Metal-binding</keyword>
<comment type="subunit">
    <text evidence="1">Homodimer; disulfide-linked.</text>
</comment>
<proteinExistence type="inferred from homology"/>
<accession>A0A8J2RR13</accession>
<dbReference type="PROSITE" id="PS00869">
    <property type="entry name" value="RENAL_DIPEPTIDASE_1"/>
    <property type="match status" value="1"/>
</dbReference>
<keyword evidence="1" id="KW-0378">Hydrolase</keyword>
<comment type="catalytic activity">
    <reaction evidence="1">
        <text>an L-aminoacyl-L-amino acid + H2O = 2 an L-alpha-amino acid</text>
        <dbReference type="Rhea" id="RHEA:48940"/>
        <dbReference type="ChEBI" id="CHEBI:15377"/>
        <dbReference type="ChEBI" id="CHEBI:59869"/>
        <dbReference type="ChEBI" id="CHEBI:77460"/>
        <dbReference type="EC" id="3.4.13.19"/>
    </reaction>
</comment>
<dbReference type="FunFam" id="3.20.20.140:FF:000030">
    <property type="entry name" value="Dipeptidase"/>
    <property type="match status" value="1"/>
</dbReference>
<comment type="subcellular location">
    <subcellularLocation>
        <location evidence="1">Membrane</location>
        <topology evidence="1">Lipid-anchor</topology>
        <topology evidence="1">GPI-anchor</topology>
    </subcellularLocation>
</comment>
<dbReference type="GO" id="GO:0098552">
    <property type="term" value="C:side of membrane"/>
    <property type="evidence" value="ECO:0007669"/>
    <property type="project" value="UniProtKB-KW"/>
</dbReference>
<evidence type="ECO:0000256" key="1">
    <source>
        <dbReference type="RuleBase" id="RU341113"/>
    </source>
</evidence>
<reference evidence="2" key="1">
    <citation type="submission" date="2021-11" db="EMBL/GenBank/DDBJ databases">
        <authorList>
            <person name="Schell T."/>
        </authorList>
    </citation>
    <scope>NUCLEOTIDE SEQUENCE</scope>
    <source>
        <strain evidence="2">M5</strain>
    </source>
</reference>
<keyword evidence="1" id="KW-0449">Lipoprotein</keyword>
<dbReference type="CDD" id="cd01301">
    <property type="entry name" value="rDP_like"/>
    <property type="match status" value="1"/>
</dbReference>
<dbReference type="SUPFAM" id="SSF51556">
    <property type="entry name" value="Metallo-dependent hydrolases"/>
    <property type="match status" value="1"/>
</dbReference>
<keyword evidence="3" id="KW-1185">Reference proteome</keyword>
<organism evidence="2 3">
    <name type="scientific">Daphnia galeata</name>
    <dbReference type="NCBI Taxonomy" id="27404"/>
    <lineage>
        <taxon>Eukaryota</taxon>
        <taxon>Metazoa</taxon>
        <taxon>Ecdysozoa</taxon>
        <taxon>Arthropoda</taxon>
        <taxon>Crustacea</taxon>
        <taxon>Branchiopoda</taxon>
        <taxon>Diplostraca</taxon>
        <taxon>Cladocera</taxon>
        <taxon>Anomopoda</taxon>
        <taxon>Daphniidae</taxon>
        <taxon>Daphnia</taxon>
    </lineage>
</organism>
<dbReference type="PANTHER" id="PTHR10443:SF12">
    <property type="entry name" value="DIPEPTIDASE"/>
    <property type="match status" value="1"/>
</dbReference>
<dbReference type="GO" id="GO:0006508">
    <property type="term" value="P:proteolysis"/>
    <property type="evidence" value="ECO:0007669"/>
    <property type="project" value="UniProtKB-KW"/>
</dbReference>
<dbReference type="InterPro" id="IPR000180">
    <property type="entry name" value="Dipep_AS"/>
</dbReference>
<keyword evidence="1" id="KW-0862">Zinc</keyword>
<dbReference type="EMBL" id="CAKKLH010000104">
    <property type="protein sequence ID" value="CAH0103216.1"/>
    <property type="molecule type" value="Genomic_DNA"/>
</dbReference>
<keyword evidence="1" id="KW-0482">Metalloprotease</keyword>
<dbReference type="PROSITE" id="PS51365">
    <property type="entry name" value="RENAL_DIPEPTIDASE_2"/>
    <property type="match status" value="1"/>
</dbReference>
<dbReference type="Pfam" id="PF01244">
    <property type="entry name" value="Peptidase_M19"/>
    <property type="match status" value="1"/>
</dbReference>
<protein>
    <recommendedName>
        <fullName evidence="1">Dipeptidase</fullName>
        <ecNumber evidence="1">3.4.13.19</ecNumber>
    </recommendedName>
</protein>
<dbReference type="EC" id="3.4.13.19" evidence="1"/>
<dbReference type="InterPro" id="IPR032466">
    <property type="entry name" value="Metal_Hydrolase"/>
</dbReference>
<name>A0A8J2RR13_9CRUS</name>
<evidence type="ECO:0000313" key="2">
    <source>
        <dbReference type="EMBL" id="CAH0103216.1"/>
    </source>
</evidence>
<comment type="caution">
    <text evidence="2">The sequence shown here is derived from an EMBL/GenBank/DDBJ whole genome shotgun (WGS) entry which is preliminary data.</text>
</comment>
<comment type="cofactor">
    <cofactor evidence="1">
        <name>Zn(2+)</name>
        <dbReference type="ChEBI" id="CHEBI:29105"/>
    </cofactor>
</comment>
<keyword evidence="1" id="KW-0336">GPI-anchor</keyword>
<gene>
    <name evidence="2" type="ORF">DGAL_LOCUS5750</name>
</gene>
<keyword evidence="1" id="KW-0472">Membrane</keyword>
<dbReference type="InterPro" id="IPR008257">
    <property type="entry name" value="Pept_M19"/>
</dbReference>
<evidence type="ECO:0000313" key="3">
    <source>
        <dbReference type="Proteomes" id="UP000789390"/>
    </source>
</evidence>
<dbReference type="OrthoDB" id="445695at2759"/>
<comment type="similarity">
    <text evidence="1">Belongs to the metallo-dependent hydrolases superfamily. Peptidase M19 family.</text>
</comment>
<keyword evidence="1" id="KW-0325">Glycoprotein</keyword>
<keyword evidence="1" id="KW-0224">Dipeptidase</keyword>
<dbReference type="Gene3D" id="3.20.20.140">
    <property type="entry name" value="Metal-dependent hydrolases"/>
    <property type="match status" value="1"/>
</dbReference>
<dbReference type="GO" id="GO:0070573">
    <property type="term" value="F:metallodipeptidase activity"/>
    <property type="evidence" value="ECO:0007669"/>
    <property type="project" value="InterPro"/>
</dbReference>
<keyword evidence="1" id="KW-1015">Disulfide bond</keyword>
<dbReference type="PANTHER" id="PTHR10443">
    <property type="entry name" value="MICROSOMAL DIPEPTIDASE"/>
    <property type="match status" value="1"/>
</dbReference>